<gene>
    <name evidence="1" type="ordered locus">Metvu_0264</name>
</gene>
<dbReference type="KEGG" id="mvu:Metvu_0264"/>
<dbReference type="AlphaFoldDB" id="C9REX9"/>
<evidence type="ECO:0000313" key="2">
    <source>
        <dbReference type="Proteomes" id="UP000002063"/>
    </source>
</evidence>
<keyword evidence="2" id="KW-1185">Reference proteome</keyword>
<dbReference type="Proteomes" id="UP000002063">
    <property type="component" value="Chromosome"/>
</dbReference>
<protein>
    <submittedName>
        <fullName evidence="1">Uncharacterized protein</fullName>
    </submittedName>
</protein>
<accession>C9REX9</accession>
<organism evidence="1 2">
    <name type="scientific">Methanocaldococcus vulcanius (strain ATCC 700851 / DSM 12094 / M7)</name>
    <name type="common">Methanococcus vulcanius</name>
    <dbReference type="NCBI Taxonomy" id="579137"/>
    <lineage>
        <taxon>Archaea</taxon>
        <taxon>Methanobacteriati</taxon>
        <taxon>Methanobacteriota</taxon>
        <taxon>Methanomada group</taxon>
        <taxon>Methanococci</taxon>
        <taxon>Methanococcales</taxon>
        <taxon>Methanocaldococcaceae</taxon>
        <taxon>Methanocaldococcus</taxon>
    </lineage>
</organism>
<proteinExistence type="predicted"/>
<name>C9REX9_METVM</name>
<dbReference type="EMBL" id="CP001787">
    <property type="protein sequence ID" value="ACX72131.1"/>
    <property type="molecule type" value="Genomic_DNA"/>
</dbReference>
<evidence type="ECO:0000313" key="1">
    <source>
        <dbReference type="EMBL" id="ACX72131.1"/>
    </source>
</evidence>
<dbReference type="HOGENOM" id="CLU_3263870_0_0_2"/>
<sequence>MKNHNIYEQKFNTLKPLQKIKPEIIRNNSYRAKSYRLNKLK</sequence>
<reference evidence="1" key="1">
    <citation type="submission" date="2009-10" db="EMBL/GenBank/DDBJ databases">
        <title>Complete sequence of chromosome of Methanocaldococcus vulcanius M7.</title>
        <authorList>
            <consortium name="US DOE Joint Genome Institute"/>
            <person name="Lucas S."/>
            <person name="Copeland A."/>
            <person name="Lapidus A."/>
            <person name="Glavina del Rio T."/>
            <person name="Dalin E."/>
            <person name="Tice H."/>
            <person name="Bruce D."/>
            <person name="Goodwin L."/>
            <person name="Pitluck S."/>
            <person name="Lcollab F.I."/>
            <person name="Brettin T."/>
            <person name="Detter J.C."/>
            <person name="Han C."/>
            <person name="Tapia R."/>
            <person name="Kuske C.R."/>
            <person name="Schmutz J."/>
            <person name="Larimer F."/>
            <person name="Land M."/>
            <person name="Hauser L."/>
            <person name="Kyrpides N."/>
            <person name="Ovchinikova G."/>
            <person name="Sieprawska-Lupa M."/>
            <person name="Whitman W.B."/>
            <person name="Woyke T."/>
        </authorList>
    </citation>
    <scope>NUCLEOTIDE SEQUENCE [LARGE SCALE GENOMIC DNA]</scope>
    <source>
        <strain evidence="1">M7</strain>
    </source>
</reference>